<evidence type="ECO:0008006" key="3">
    <source>
        <dbReference type="Google" id="ProtNLM"/>
    </source>
</evidence>
<dbReference type="Proteomes" id="UP000320580">
    <property type="component" value="Chromosome"/>
</dbReference>
<protein>
    <recommendedName>
        <fullName evidence="3">Head-tail adaptor protein</fullName>
    </recommendedName>
</protein>
<keyword evidence="2" id="KW-1185">Reference proteome</keyword>
<sequence>MTLLYTQTVVTLRAPFVVDRYGNETTVRDWTRATRTTVRRVSVQPDQSAEGTGDRAAVVTGWRLITRRGVDVDLGPGDRIEHAGRLLDVDGDVQRYVLGGRHHHTECRLREVSG</sequence>
<gene>
    <name evidence="1" type="ORF">FQU76_28310</name>
</gene>
<dbReference type="EMBL" id="CP042266">
    <property type="protein sequence ID" value="QDY79791.1"/>
    <property type="molecule type" value="Genomic_DNA"/>
</dbReference>
<evidence type="ECO:0000313" key="1">
    <source>
        <dbReference type="EMBL" id="QDY79791.1"/>
    </source>
</evidence>
<proteinExistence type="predicted"/>
<dbReference type="RefSeq" id="WP_146483074.1">
    <property type="nucleotide sequence ID" value="NZ_CP042266.1"/>
</dbReference>
<dbReference type="AlphaFoldDB" id="A0A5B8JIS5"/>
<reference evidence="1 2" key="1">
    <citation type="submission" date="2019-07" db="EMBL/GenBank/DDBJ databases">
        <authorList>
            <person name="Zhu P."/>
        </authorList>
    </citation>
    <scope>NUCLEOTIDE SEQUENCE [LARGE SCALE GENOMIC DNA]</scope>
    <source>
        <strain evidence="1 2">SSL-25</strain>
    </source>
</reference>
<name>A0A5B8JIS5_9ACTN</name>
<dbReference type="OrthoDB" id="4425998at2"/>
<organism evidence="1 2">
    <name type="scientific">Streptomyces qinzhouensis</name>
    <dbReference type="NCBI Taxonomy" id="2599401"/>
    <lineage>
        <taxon>Bacteria</taxon>
        <taxon>Bacillati</taxon>
        <taxon>Actinomycetota</taxon>
        <taxon>Actinomycetes</taxon>
        <taxon>Kitasatosporales</taxon>
        <taxon>Streptomycetaceae</taxon>
        <taxon>Streptomyces</taxon>
    </lineage>
</organism>
<dbReference type="KEGG" id="sqz:FQU76_28310"/>
<evidence type="ECO:0000313" key="2">
    <source>
        <dbReference type="Proteomes" id="UP000320580"/>
    </source>
</evidence>
<accession>A0A5B8JIS5</accession>